<dbReference type="RefSeq" id="WP_163282907.1">
    <property type="nucleotide sequence ID" value="NZ_JAAGVY010000002.1"/>
</dbReference>
<dbReference type="GO" id="GO:0030435">
    <property type="term" value="P:sporulation resulting in formation of a cellular spore"/>
    <property type="evidence" value="ECO:0007669"/>
    <property type="project" value="InterPro"/>
</dbReference>
<keyword evidence="3" id="KW-1185">Reference proteome</keyword>
<evidence type="ECO:0000313" key="2">
    <source>
        <dbReference type="EMBL" id="NEN22181.1"/>
    </source>
</evidence>
<dbReference type="InterPro" id="IPR013693">
    <property type="entry name" value="SpoIID/LytB_N"/>
</dbReference>
<dbReference type="Proteomes" id="UP000486602">
    <property type="component" value="Unassembled WGS sequence"/>
</dbReference>
<evidence type="ECO:0000259" key="1">
    <source>
        <dbReference type="Pfam" id="PF08486"/>
    </source>
</evidence>
<evidence type="ECO:0000313" key="3">
    <source>
        <dbReference type="Proteomes" id="UP000486602"/>
    </source>
</evidence>
<comment type="caution">
    <text evidence="2">The sequence shown here is derived from an EMBL/GenBank/DDBJ whole genome shotgun (WGS) entry which is preliminary data.</text>
</comment>
<gene>
    <name evidence="2" type="ORF">G3O08_01520</name>
</gene>
<sequence length="390" mass="44618">MRGSLLFGILILMVFRLSAEDYERVSIGILSFDNPEAVQVITEFGDYNLEVAGVVKHTLKAGERISFVRYGKLVQVSIPGKVLGQFKEPRLTTQDADGVFRIYLLRPRKNERVYDDDLYVSAAGNELKLVNRVDLEKYVAGVVEAESGKEKTLEFYKVQAIISRTYALNNLRKYWREGFNLNDQVSSQVYHGKCRWEPQILVAVRITEGKVLVDSEMKLITAAFHSNSGGETVGSETVWSGPLPYLTSRIDEFSMHGKHTTWQQAVSKEKWLAYLADKYQLPIEDASVKEMAQNYDQPTRDVFYIDPIFKIPLKDIRQDWQLKSTYFNVRPYTSDSLMIDGKGFGHGAGLSQEGAIRMGELGFSYEDILHFYYNEVHIIDLHALDFFRVE</sequence>
<feature type="domain" description="Sporulation stage II protein D amidase enhancer LytB N-terminal" evidence="1">
    <location>
        <begin position="125"/>
        <end position="213"/>
    </location>
</feature>
<reference evidence="2 3" key="1">
    <citation type="submission" date="2020-02" db="EMBL/GenBank/DDBJ databases">
        <title>Out from the shadows clarifying the taxonomy of the family Cryomorphaceae and related taxa by utilizing the GTDB taxonomic framework.</title>
        <authorList>
            <person name="Bowman J.P."/>
        </authorList>
    </citation>
    <scope>NUCLEOTIDE SEQUENCE [LARGE SCALE GENOMIC DNA]</scope>
    <source>
        <strain evidence="2 3">QSSC 1-22</strain>
    </source>
</reference>
<proteinExistence type="predicted"/>
<name>A0A7K3WME2_9FLAO</name>
<dbReference type="NCBIfam" id="TIGR02669">
    <property type="entry name" value="SpoIID_LytB"/>
    <property type="match status" value="1"/>
</dbReference>
<dbReference type="InterPro" id="IPR013486">
    <property type="entry name" value="SpoIID/LytB"/>
</dbReference>
<organism evidence="2 3">
    <name type="scientific">Cryomorpha ignava</name>
    <dbReference type="NCBI Taxonomy" id="101383"/>
    <lineage>
        <taxon>Bacteria</taxon>
        <taxon>Pseudomonadati</taxon>
        <taxon>Bacteroidota</taxon>
        <taxon>Flavobacteriia</taxon>
        <taxon>Flavobacteriales</taxon>
        <taxon>Cryomorphaceae</taxon>
        <taxon>Cryomorpha</taxon>
    </lineage>
</organism>
<dbReference type="EMBL" id="JAAGVY010000002">
    <property type="protein sequence ID" value="NEN22181.1"/>
    <property type="molecule type" value="Genomic_DNA"/>
</dbReference>
<accession>A0A7K3WME2</accession>
<dbReference type="Pfam" id="PF08486">
    <property type="entry name" value="SpoIID"/>
    <property type="match status" value="1"/>
</dbReference>
<protein>
    <submittedName>
        <fullName evidence="2">SpoIID/LytB domain-containing protein</fullName>
    </submittedName>
</protein>
<dbReference type="AlphaFoldDB" id="A0A7K3WME2"/>